<dbReference type="OrthoDB" id="8288190at2"/>
<feature type="transmembrane region" description="Helical" evidence="1">
    <location>
        <begin position="247"/>
        <end position="264"/>
    </location>
</feature>
<evidence type="ECO:0000256" key="1">
    <source>
        <dbReference type="SAM" id="Phobius"/>
    </source>
</evidence>
<comment type="caution">
    <text evidence="3">The sequence shown here is derived from an EMBL/GenBank/DDBJ whole genome shotgun (WGS) entry which is preliminary data.</text>
</comment>
<dbReference type="InterPro" id="IPR050623">
    <property type="entry name" value="Glucan_succinyl_AcylTrfase"/>
</dbReference>
<dbReference type="Pfam" id="PF01757">
    <property type="entry name" value="Acyl_transf_3"/>
    <property type="match status" value="1"/>
</dbReference>
<feature type="transmembrane region" description="Helical" evidence="1">
    <location>
        <begin position="213"/>
        <end position="235"/>
    </location>
</feature>
<dbReference type="PANTHER" id="PTHR36927:SF3">
    <property type="entry name" value="GLUCANS BIOSYNTHESIS PROTEIN C"/>
    <property type="match status" value="1"/>
</dbReference>
<evidence type="ECO:0000313" key="4">
    <source>
        <dbReference type="Proteomes" id="UP000295131"/>
    </source>
</evidence>
<feature type="transmembrane region" description="Helical" evidence="1">
    <location>
        <begin position="12"/>
        <end position="33"/>
    </location>
</feature>
<dbReference type="PANTHER" id="PTHR36927">
    <property type="entry name" value="BLR4337 PROTEIN"/>
    <property type="match status" value="1"/>
</dbReference>
<proteinExistence type="predicted"/>
<evidence type="ECO:0000313" key="3">
    <source>
        <dbReference type="EMBL" id="TDH35671.1"/>
    </source>
</evidence>
<accession>A0A4R5PJ44</accession>
<feature type="transmembrane region" description="Helical" evidence="1">
    <location>
        <begin position="183"/>
        <end position="201"/>
    </location>
</feature>
<sequence>MAQGDREHHWDFARATYLLLGIPFHAAVVYSTHHDWSVASPERSPTLTFVADMIHTFRMPGFFLIAGYFSMMMLARKGPGPWFATRLTRLGVPLISATLLILPFQILVQSWAKTVGQGGGYPNFYGAALSSLSHFDEPWISHLWFLYSLIAFSAGLAIVVALLKLDRFERWVRAITVLALRRWWVAFAVIALAVTIWAYMLPTVYALGGSRTGALLGYIQYFPFYLVGVGAFVNAQLRESHAKGDGLSLAIGFALAVLSMNLSQKPSVHAFAMMAGLVAAWFITGYIQAFAQKHFDHPRGVVRKVADASFSIYLFHHPIILVLAAIFAGLNLPPILEFLIMVPVTGMLSYGIHVIIVSNRLTAFLFNGVWPKHKQGEARNLAPLADHIAEPDVQQDVSHKPV</sequence>
<protein>
    <recommendedName>
        <fullName evidence="2">Acyltransferase 3 domain-containing protein</fullName>
    </recommendedName>
</protein>
<dbReference type="GO" id="GO:0016747">
    <property type="term" value="F:acyltransferase activity, transferring groups other than amino-acyl groups"/>
    <property type="evidence" value="ECO:0007669"/>
    <property type="project" value="InterPro"/>
</dbReference>
<dbReference type="EMBL" id="SMSI01000002">
    <property type="protein sequence ID" value="TDH35671.1"/>
    <property type="molecule type" value="Genomic_DNA"/>
</dbReference>
<feature type="transmembrane region" description="Helical" evidence="1">
    <location>
        <begin position="338"/>
        <end position="357"/>
    </location>
</feature>
<keyword evidence="1" id="KW-1133">Transmembrane helix</keyword>
<feature type="domain" description="Acyltransferase 3" evidence="2">
    <location>
        <begin position="10"/>
        <end position="350"/>
    </location>
</feature>
<keyword evidence="1" id="KW-0472">Membrane</keyword>
<keyword evidence="4" id="KW-1185">Reference proteome</keyword>
<reference evidence="3 4" key="1">
    <citation type="journal article" date="2013" name="Int. J. Syst. Evol. Microbiol.">
        <title>Hoeflea suaedae sp. nov., an endophytic bacterium isolated from the root of the halophyte Suaeda maritima.</title>
        <authorList>
            <person name="Chung E.J."/>
            <person name="Park J.A."/>
            <person name="Pramanik P."/>
            <person name="Bibi F."/>
            <person name="Jeon C.O."/>
            <person name="Chung Y.R."/>
        </authorList>
    </citation>
    <scope>NUCLEOTIDE SEQUENCE [LARGE SCALE GENOMIC DNA]</scope>
    <source>
        <strain evidence="3 4">YC6898</strain>
    </source>
</reference>
<keyword evidence="1" id="KW-0812">Transmembrane</keyword>
<organism evidence="3 4">
    <name type="scientific">Pseudohoeflea suaedae</name>
    <dbReference type="NCBI Taxonomy" id="877384"/>
    <lineage>
        <taxon>Bacteria</taxon>
        <taxon>Pseudomonadati</taxon>
        <taxon>Pseudomonadota</taxon>
        <taxon>Alphaproteobacteria</taxon>
        <taxon>Hyphomicrobiales</taxon>
        <taxon>Rhizobiaceae</taxon>
        <taxon>Pseudohoeflea</taxon>
    </lineage>
</organism>
<feature type="transmembrane region" description="Helical" evidence="1">
    <location>
        <begin position="87"/>
        <end position="108"/>
    </location>
</feature>
<name>A0A4R5PJ44_9HYPH</name>
<feature type="transmembrane region" description="Helical" evidence="1">
    <location>
        <begin position="312"/>
        <end position="332"/>
    </location>
</feature>
<dbReference type="Proteomes" id="UP000295131">
    <property type="component" value="Unassembled WGS sequence"/>
</dbReference>
<feature type="transmembrane region" description="Helical" evidence="1">
    <location>
        <begin position="53"/>
        <end position="75"/>
    </location>
</feature>
<dbReference type="RefSeq" id="WP_133284372.1">
    <property type="nucleotide sequence ID" value="NZ_SMSI01000002.1"/>
</dbReference>
<feature type="transmembrane region" description="Helical" evidence="1">
    <location>
        <begin position="270"/>
        <end position="291"/>
    </location>
</feature>
<evidence type="ECO:0000259" key="2">
    <source>
        <dbReference type="Pfam" id="PF01757"/>
    </source>
</evidence>
<gene>
    <name evidence="3" type="ORF">E2A64_10035</name>
</gene>
<dbReference type="AlphaFoldDB" id="A0A4R5PJ44"/>
<feature type="transmembrane region" description="Helical" evidence="1">
    <location>
        <begin position="144"/>
        <end position="163"/>
    </location>
</feature>
<dbReference type="InterPro" id="IPR002656">
    <property type="entry name" value="Acyl_transf_3_dom"/>
</dbReference>